<proteinExistence type="predicted"/>
<dbReference type="EMBL" id="JBJHQH010000022">
    <property type="protein sequence ID" value="MFK9094322.1"/>
    <property type="molecule type" value="Genomic_DNA"/>
</dbReference>
<sequence>MWYYYDLESGQKQTGWIKDKNNWYYLDNSGVMKTGWIKDNNNWYYLDGSGPTDIYSYSQSSSPN</sequence>
<dbReference type="PROSITE" id="PS51170">
    <property type="entry name" value="CW"/>
    <property type="match status" value="2"/>
</dbReference>
<dbReference type="SUPFAM" id="SSF69360">
    <property type="entry name" value="Cell wall binding repeat"/>
    <property type="match status" value="1"/>
</dbReference>
<keyword evidence="4" id="KW-1185">Reference proteome</keyword>
<protein>
    <recommendedName>
        <fullName evidence="5">Cell wall-binding protein</fullName>
    </recommendedName>
</protein>
<keyword evidence="1" id="KW-0677">Repeat</keyword>
<evidence type="ECO:0008006" key="5">
    <source>
        <dbReference type="Google" id="ProtNLM"/>
    </source>
</evidence>
<comment type="caution">
    <text evidence="3">The sequence shown here is derived from an EMBL/GenBank/DDBJ whole genome shotgun (WGS) entry which is preliminary data.</text>
</comment>
<dbReference type="RefSeq" id="WP_406582796.1">
    <property type="nucleotide sequence ID" value="NZ_JBJHQH010000022.1"/>
</dbReference>
<feature type="repeat" description="Cell wall-binding" evidence="2">
    <location>
        <begin position="13"/>
        <end position="32"/>
    </location>
</feature>
<dbReference type="Proteomes" id="UP001623041">
    <property type="component" value="Unassembled WGS sequence"/>
</dbReference>
<dbReference type="Gene3D" id="2.10.270.10">
    <property type="entry name" value="Cholin Binding"/>
    <property type="match status" value="1"/>
</dbReference>
<evidence type="ECO:0000256" key="2">
    <source>
        <dbReference type="PROSITE-ProRule" id="PRU00591"/>
    </source>
</evidence>
<evidence type="ECO:0000313" key="3">
    <source>
        <dbReference type="EMBL" id="MFK9094322.1"/>
    </source>
</evidence>
<dbReference type="Pfam" id="PF19127">
    <property type="entry name" value="Choline_bind_3"/>
    <property type="match status" value="1"/>
</dbReference>
<evidence type="ECO:0000256" key="1">
    <source>
        <dbReference type="ARBA" id="ARBA00022737"/>
    </source>
</evidence>
<evidence type="ECO:0000313" key="4">
    <source>
        <dbReference type="Proteomes" id="UP001623041"/>
    </source>
</evidence>
<accession>A0ABW8RLB7</accession>
<feature type="repeat" description="Cell wall-binding" evidence="2">
    <location>
        <begin position="33"/>
        <end position="52"/>
    </location>
</feature>
<name>A0ABW8RLB7_9BACI</name>
<gene>
    <name evidence="3" type="ORF">ACJEBI_22975</name>
</gene>
<reference evidence="3 4" key="1">
    <citation type="submission" date="2024-11" db="EMBL/GenBank/DDBJ databases">
        <authorList>
            <person name="Lucas J.A."/>
        </authorList>
    </citation>
    <scope>NUCLEOTIDE SEQUENCE [LARGE SCALE GENOMIC DNA]</scope>
    <source>
        <strain evidence="3 4">Z 5.4</strain>
    </source>
</reference>
<dbReference type="InterPro" id="IPR018337">
    <property type="entry name" value="Cell_wall/Cho-bd_repeat"/>
</dbReference>
<organism evidence="3 4">
    <name type="scientific">Bacillus salipaludis</name>
    <dbReference type="NCBI Taxonomy" id="2547811"/>
    <lineage>
        <taxon>Bacteria</taxon>
        <taxon>Bacillati</taxon>
        <taxon>Bacillota</taxon>
        <taxon>Bacilli</taxon>
        <taxon>Bacillales</taxon>
        <taxon>Bacillaceae</taxon>
        <taxon>Bacillus</taxon>
    </lineage>
</organism>